<reference evidence="4" key="1">
    <citation type="submission" date="2013-05" db="EMBL/GenBank/DDBJ databases">
        <title>The Genome sequence of Mucor circinelloides f. circinelloides 1006PhL.</title>
        <authorList>
            <consortium name="The Broad Institute Genomics Platform"/>
            <person name="Cuomo C."/>
            <person name="Earl A."/>
            <person name="Findley K."/>
            <person name="Lee S.C."/>
            <person name="Walker B."/>
            <person name="Young S."/>
            <person name="Zeng Q."/>
            <person name="Gargeya S."/>
            <person name="Fitzgerald M."/>
            <person name="Haas B."/>
            <person name="Abouelleil A."/>
            <person name="Allen A.W."/>
            <person name="Alvarado L."/>
            <person name="Arachchi H.M."/>
            <person name="Berlin A.M."/>
            <person name="Chapman S.B."/>
            <person name="Gainer-Dewar J."/>
            <person name="Goldberg J."/>
            <person name="Griggs A."/>
            <person name="Gujja S."/>
            <person name="Hansen M."/>
            <person name="Howarth C."/>
            <person name="Imamovic A."/>
            <person name="Ireland A."/>
            <person name="Larimer J."/>
            <person name="McCowan C."/>
            <person name="Murphy C."/>
            <person name="Pearson M."/>
            <person name="Poon T.W."/>
            <person name="Priest M."/>
            <person name="Roberts A."/>
            <person name="Saif S."/>
            <person name="Shea T."/>
            <person name="Sisk P."/>
            <person name="Sykes S."/>
            <person name="Wortman J."/>
            <person name="Nusbaum C."/>
            <person name="Birren B."/>
        </authorList>
    </citation>
    <scope>NUCLEOTIDE SEQUENCE [LARGE SCALE GENOMIC DNA]</scope>
    <source>
        <strain evidence="4">1006PhL</strain>
    </source>
</reference>
<evidence type="ECO:0000313" key="3">
    <source>
        <dbReference type="EMBL" id="EPB84431.1"/>
    </source>
</evidence>
<feature type="coiled-coil region" evidence="1">
    <location>
        <begin position="495"/>
        <end position="525"/>
    </location>
</feature>
<keyword evidence="1" id="KW-0175">Coiled coil</keyword>
<organism evidence="3 4">
    <name type="scientific">Mucor circinelloides f. circinelloides (strain 1006PhL)</name>
    <name type="common">Mucormycosis agent</name>
    <name type="synonym">Calyptromyces circinelloides</name>
    <dbReference type="NCBI Taxonomy" id="1220926"/>
    <lineage>
        <taxon>Eukaryota</taxon>
        <taxon>Fungi</taxon>
        <taxon>Fungi incertae sedis</taxon>
        <taxon>Mucoromycota</taxon>
        <taxon>Mucoromycotina</taxon>
        <taxon>Mucoromycetes</taxon>
        <taxon>Mucorales</taxon>
        <taxon>Mucorineae</taxon>
        <taxon>Mucoraceae</taxon>
        <taxon>Mucor</taxon>
    </lineage>
</organism>
<feature type="region of interest" description="Disordered" evidence="2">
    <location>
        <begin position="150"/>
        <end position="192"/>
    </location>
</feature>
<name>S2J314_MUCC1</name>
<dbReference type="AlphaFoldDB" id="S2J314"/>
<protein>
    <submittedName>
        <fullName evidence="3">Uncharacterized protein</fullName>
    </submittedName>
</protein>
<dbReference type="Proteomes" id="UP000014254">
    <property type="component" value="Unassembled WGS sequence"/>
</dbReference>
<keyword evidence="4" id="KW-1185">Reference proteome</keyword>
<evidence type="ECO:0000313" key="4">
    <source>
        <dbReference type="Proteomes" id="UP000014254"/>
    </source>
</evidence>
<dbReference type="InParanoid" id="S2J314"/>
<evidence type="ECO:0000256" key="1">
    <source>
        <dbReference type="SAM" id="Coils"/>
    </source>
</evidence>
<gene>
    <name evidence="3" type="ORF">HMPREF1544_08795</name>
</gene>
<accession>S2J314</accession>
<sequence>MAPVKSARKPKPSEKISDFRIPFKVPNCPDGFLDLPLREWTSGTDVADRLGVDHVLKLASMDAYRKTIEAMSAIGRSNLASPVVSFAQKCVEYASTPQFQKDFITGFESRKINENMRIRLRSVAEKSINNAITLTNTSLDHVKEKTSEIIDGLDSNAQLPKEGTTDLNNDDNPRYSAEDSHDDSDGEDMWHNLVGSPEPLVLDDPVVQQGTPEKPKLDIRQLQELEKSCFIAISGMPPSKRATSLVPNYKKAKEEEFKLLSLKSKQQIFSQLHQLLISEDHDNFALSVWLADKEVRDKQDDDHQLFKTICLCLTDFWGLSRNAVREDHERSFWVERVVPFLKFMAVSTSLCFSWCEDYARAHGSSQIIPGVWTNTTLKYFSDGIGRVDGNEKLFMESSSSFCKENIQHTLGDSFKLISLMTSTLNTSIRSYLDCKMSTASGLATYGIQCIKDRVTLMKTTINSDGAKYNIVELRSAVVPVKWENRDDLMKLFELIACLYDELAAQEQLAKLLKKEKNQIIEVDKEESVRHVIQDSSLFKLSN</sequence>
<dbReference type="EMBL" id="KE124039">
    <property type="protein sequence ID" value="EPB84431.1"/>
    <property type="molecule type" value="Genomic_DNA"/>
</dbReference>
<dbReference type="eggNOG" id="ENOG502TA4I">
    <property type="taxonomic scope" value="Eukaryota"/>
</dbReference>
<dbReference type="OrthoDB" id="2404656at2759"/>
<dbReference type="VEuPathDB" id="FungiDB:HMPREF1544_08795"/>
<proteinExistence type="predicted"/>
<dbReference type="OMA" id="EDHERSF"/>
<evidence type="ECO:0000256" key="2">
    <source>
        <dbReference type="SAM" id="MobiDB-lite"/>
    </source>
</evidence>